<gene>
    <name evidence="4" type="ORF">FBGL_03915</name>
    <name evidence="3" type="ORF">FGL01_09090</name>
    <name evidence="5" type="ORF">SAMN05192550_0805</name>
</gene>
<evidence type="ECO:0000313" key="5">
    <source>
        <dbReference type="EMBL" id="SDI78536.1"/>
    </source>
</evidence>
<dbReference type="GO" id="GO:0016491">
    <property type="term" value="F:oxidoreductase activity"/>
    <property type="evidence" value="ECO:0007669"/>
    <property type="project" value="InterPro"/>
</dbReference>
<dbReference type="GO" id="GO:0016209">
    <property type="term" value="F:antioxidant activity"/>
    <property type="evidence" value="ECO:0007669"/>
    <property type="project" value="InterPro"/>
</dbReference>
<comment type="caution">
    <text evidence="4">The sequence shown here is derived from an EMBL/GenBank/DDBJ whole genome shotgun (WGS) entry which is preliminary data.</text>
</comment>
<evidence type="ECO:0000313" key="3">
    <source>
        <dbReference type="EMBL" id="GEL10170.1"/>
    </source>
</evidence>
<keyword evidence="5" id="KW-0413">Isomerase</keyword>
<keyword evidence="7" id="KW-1185">Reference proteome</keyword>
<reference evidence="6" key="1">
    <citation type="submission" date="2016-03" db="EMBL/GenBank/DDBJ databases">
        <title>Draft genome sequence of Paenibacillus glacialis DSM 22343.</title>
        <authorList>
            <person name="Shin S.-K."/>
            <person name="Yi H."/>
        </authorList>
    </citation>
    <scope>NUCLEOTIDE SEQUENCE [LARGE SCALE GENOMIC DNA]</scope>
    <source>
        <strain evidence="6">NBRC 105008</strain>
    </source>
</reference>
<dbReference type="InterPro" id="IPR036249">
    <property type="entry name" value="Thioredoxin-like_sf"/>
</dbReference>
<reference evidence="5 7" key="3">
    <citation type="submission" date="2016-10" db="EMBL/GenBank/DDBJ databases">
        <authorList>
            <person name="Varghese N."/>
            <person name="Submissions S."/>
        </authorList>
    </citation>
    <scope>NUCLEOTIDE SEQUENCE [LARGE SCALE GENOMIC DNA]</scope>
    <source>
        <strain evidence="5 7">Gm-149</strain>
    </source>
</reference>
<proteinExistence type="predicted"/>
<dbReference type="Gene3D" id="3.40.30.10">
    <property type="entry name" value="Glutaredoxin"/>
    <property type="match status" value="1"/>
</dbReference>
<reference evidence="3 8" key="4">
    <citation type="submission" date="2019-07" db="EMBL/GenBank/DDBJ databases">
        <title>Whole genome shotgun sequence of Flavobacterium glycines NBRC 105008.</title>
        <authorList>
            <person name="Hosoyama A."/>
            <person name="Uohara A."/>
            <person name="Ohji S."/>
            <person name="Ichikawa N."/>
        </authorList>
    </citation>
    <scope>NUCLEOTIDE SEQUENCE [LARGE SCALE GENOMIC DNA]</scope>
    <source>
        <strain evidence="3 8">NBRC 105008</strain>
    </source>
</reference>
<dbReference type="AlphaFoldDB" id="A0A1B9DTP3"/>
<sequence length="371" mass="43398">MKTKNTFAKYILTLLVTLISCNGFSQWKTAEANNIKDDIVITYEVIYDRELSAQEKNSSEFLSEIVIAFNKDIVIERRFGDKLKPFNNFGFLDYENKKGYNCSISTNSKSALEYNFKNPNTKVETSPTNSPKQILEFPCEKGITMINNSPKEIFYTKKIGLRYCKQFDVDGFILEYPGYSKNLGHYTIVAKKVTHTKLAANYFSLANFNIQSEEEYIKKLEERKQKIHDTRMKFIGEKAETFKDISIYQKKIDTKKINGEIIVYNFWFTTCGPCKMEMPKLNELKEKYKDKNIHFIAIALDPEYMITSFLKQYPLNYEIIADGRWIAEKFDINSYPTNIIVDKEGTIQFYEIGYKTDILERMSITIDKYLN</sequence>
<dbReference type="CDD" id="cd02966">
    <property type="entry name" value="TlpA_like_family"/>
    <property type="match status" value="1"/>
</dbReference>
<dbReference type="InterPro" id="IPR000866">
    <property type="entry name" value="AhpC/TSA"/>
</dbReference>
<feature type="domain" description="Thioredoxin" evidence="2">
    <location>
        <begin position="233"/>
        <end position="371"/>
    </location>
</feature>
<dbReference type="PROSITE" id="PS51257">
    <property type="entry name" value="PROKAR_LIPOPROTEIN"/>
    <property type="match status" value="1"/>
</dbReference>
<evidence type="ECO:0000313" key="7">
    <source>
        <dbReference type="Proteomes" id="UP000182367"/>
    </source>
</evidence>
<dbReference type="PROSITE" id="PS51352">
    <property type="entry name" value="THIOREDOXIN_2"/>
    <property type="match status" value="1"/>
</dbReference>
<dbReference type="EMBL" id="BJVF01000001">
    <property type="protein sequence ID" value="GEL10170.1"/>
    <property type="molecule type" value="Genomic_DNA"/>
</dbReference>
<feature type="signal peptide" evidence="1">
    <location>
        <begin position="1"/>
        <end position="25"/>
    </location>
</feature>
<evidence type="ECO:0000313" key="4">
    <source>
        <dbReference type="EMBL" id="OCB73027.1"/>
    </source>
</evidence>
<dbReference type="InterPro" id="IPR050553">
    <property type="entry name" value="Thioredoxin_ResA/DsbE_sf"/>
</dbReference>
<dbReference type="SUPFAM" id="SSF52833">
    <property type="entry name" value="Thioredoxin-like"/>
    <property type="match status" value="1"/>
</dbReference>
<dbReference type="RefSeq" id="WP_066325462.1">
    <property type="nucleotide sequence ID" value="NZ_BJVF01000001.1"/>
</dbReference>
<protein>
    <submittedName>
        <fullName evidence="5">Thiol-disulfide isomerase or thioredoxin</fullName>
    </submittedName>
</protein>
<evidence type="ECO:0000256" key="1">
    <source>
        <dbReference type="SAM" id="SignalP"/>
    </source>
</evidence>
<dbReference type="Proteomes" id="UP000321579">
    <property type="component" value="Unassembled WGS sequence"/>
</dbReference>
<evidence type="ECO:0000313" key="6">
    <source>
        <dbReference type="Proteomes" id="UP000093226"/>
    </source>
</evidence>
<dbReference type="EMBL" id="LVEO01000007">
    <property type="protein sequence ID" value="OCB73027.1"/>
    <property type="molecule type" value="Genomic_DNA"/>
</dbReference>
<evidence type="ECO:0000313" key="8">
    <source>
        <dbReference type="Proteomes" id="UP000321579"/>
    </source>
</evidence>
<dbReference type="Proteomes" id="UP000093226">
    <property type="component" value="Unassembled WGS sequence"/>
</dbReference>
<feature type="chain" id="PRO_5044556229" evidence="1">
    <location>
        <begin position="26"/>
        <end position="371"/>
    </location>
</feature>
<dbReference type="STRING" id="551990.SAMN05192550_0805"/>
<dbReference type="InterPro" id="IPR013766">
    <property type="entry name" value="Thioredoxin_domain"/>
</dbReference>
<name>A0A1B9DTP3_9FLAO</name>
<organism evidence="4 6">
    <name type="scientific">Flavobacterium glycines</name>
    <dbReference type="NCBI Taxonomy" id="551990"/>
    <lineage>
        <taxon>Bacteria</taxon>
        <taxon>Pseudomonadati</taxon>
        <taxon>Bacteroidota</taxon>
        <taxon>Flavobacteriia</taxon>
        <taxon>Flavobacteriales</taxon>
        <taxon>Flavobacteriaceae</taxon>
        <taxon>Flavobacterium</taxon>
    </lineage>
</organism>
<keyword evidence="1" id="KW-0732">Signal</keyword>
<dbReference type="EMBL" id="FNEO01000001">
    <property type="protein sequence ID" value="SDI78536.1"/>
    <property type="molecule type" value="Genomic_DNA"/>
</dbReference>
<dbReference type="Proteomes" id="UP000182367">
    <property type="component" value="Unassembled WGS sequence"/>
</dbReference>
<dbReference type="GO" id="GO:0016853">
    <property type="term" value="F:isomerase activity"/>
    <property type="evidence" value="ECO:0007669"/>
    <property type="project" value="UniProtKB-KW"/>
</dbReference>
<evidence type="ECO:0000259" key="2">
    <source>
        <dbReference type="PROSITE" id="PS51352"/>
    </source>
</evidence>
<dbReference type="PANTHER" id="PTHR42852:SF13">
    <property type="entry name" value="PROTEIN DIPZ"/>
    <property type="match status" value="1"/>
</dbReference>
<dbReference type="PANTHER" id="PTHR42852">
    <property type="entry name" value="THIOL:DISULFIDE INTERCHANGE PROTEIN DSBE"/>
    <property type="match status" value="1"/>
</dbReference>
<dbReference type="OrthoDB" id="9815205at2"/>
<reference evidence="4" key="2">
    <citation type="submission" date="2016-03" db="EMBL/GenBank/DDBJ databases">
        <authorList>
            <person name="Ploux O."/>
        </authorList>
    </citation>
    <scope>NUCLEOTIDE SEQUENCE</scope>
    <source>
        <strain evidence="4">NBRC 105008</strain>
    </source>
</reference>
<dbReference type="Pfam" id="PF00578">
    <property type="entry name" value="AhpC-TSA"/>
    <property type="match status" value="1"/>
</dbReference>
<accession>A0A1B9DTP3</accession>